<sequence>MEKELSIRDLNFRRASVLIVEDDDDIWTITRIALRKELPEIKLERAATYEQALTYVTNCVTNDLPLPKLIIQDLYMPCREDGLKLLTAIRTQLAAGAWPQLPILVMSSSADPVDIQSCYRHGASSFVVKLGSIREQSGIYQAIRTFWWETSVLPLTEPTPALP</sequence>
<dbReference type="Pfam" id="PF00072">
    <property type="entry name" value="Response_reg"/>
    <property type="match status" value="1"/>
</dbReference>
<gene>
    <name evidence="3" type="ORF">J2I46_10605</name>
</gene>
<feature type="domain" description="Response regulatory" evidence="2">
    <location>
        <begin position="16"/>
        <end position="144"/>
    </location>
</feature>
<feature type="modified residue" description="4-aspartylphosphate" evidence="1">
    <location>
        <position position="73"/>
    </location>
</feature>
<evidence type="ECO:0000313" key="3">
    <source>
        <dbReference type="EMBL" id="MBO0949034.1"/>
    </source>
</evidence>
<comment type="caution">
    <text evidence="3">The sequence shown here is derived from an EMBL/GenBank/DDBJ whole genome shotgun (WGS) entry which is preliminary data.</text>
</comment>
<dbReference type="PROSITE" id="PS50110">
    <property type="entry name" value="RESPONSE_REGULATORY"/>
    <property type="match status" value="1"/>
</dbReference>
<reference evidence="3 4" key="1">
    <citation type="submission" date="2021-03" db="EMBL/GenBank/DDBJ databases">
        <title>Fibrella sp. HMF5405 genome sequencing and assembly.</title>
        <authorList>
            <person name="Kang H."/>
            <person name="Kim H."/>
            <person name="Bae S."/>
            <person name="Joh K."/>
        </authorList>
    </citation>
    <scope>NUCLEOTIDE SEQUENCE [LARGE SCALE GENOMIC DNA]</scope>
    <source>
        <strain evidence="3 4">HMF5405</strain>
    </source>
</reference>
<evidence type="ECO:0000259" key="2">
    <source>
        <dbReference type="PROSITE" id="PS50110"/>
    </source>
</evidence>
<evidence type="ECO:0000256" key="1">
    <source>
        <dbReference type="PROSITE-ProRule" id="PRU00169"/>
    </source>
</evidence>
<dbReference type="InterPro" id="IPR001789">
    <property type="entry name" value="Sig_transdc_resp-reg_receiver"/>
</dbReference>
<organism evidence="3 4">
    <name type="scientific">Fibrella forsythiae</name>
    <dbReference type="NCBI Taxonomy" id="2817061"/>
    <lineage>
        <taxon>Bacteria</taxon>
        <taxon>Pseudomonadati</taxon>
        <taxon>Bacteroidota</taxon>
        <taxon>Cytophagia</taxon>
        <taxon>Cytophagales</taxon>
        <taxon>Spirosomataceae</taxon>
        <taxon>Fibrella</taxon>
    </lineage>
</organism>
<accession>A0ABS3JIG3</accession>
<name>A0ABS3JIG3_9BACT</name>
<keyword evidence="1" id="KW-0597">Phosphoprotein</keyword>
<dbReference type="InterPro" id="IPR052893">
    <property type="entry name" value="TCS_response_regulator"/>
</dbReference>
<dbReference type="PANTHER" id="PTHR44520:SF1">
    <property type="entry name" value="TWO-COMPONENT SYSTEM REGULATORY PROTEIN"/>
    <property type="match status" value="1"/>
</dbReference>
<dbReference type="EMBL" id="JAFMYW010000002">
    <property type="protein sequence ID" value="MBO0949034.1"/>
    <property type="molecule type" value="Genomic_DNA"/>
</dbReference>
<dbReference type="PANTHER" id="PTHR44520">
    <property type="entry name" value="RESPONSE REGULATOR RCP1-RELATED"/>
    <property type="match status" value="1"/>
</dbReference>
<dbReference type="Proteomes" id="UP000664628">
    <property type="component" value="Unassembled WGS sequence"/>
</dbReference>
<dbReference type="SMART" id="SM00448">
    <property type="entry name" value="REC"/>
    <property type="match status" value="1"/>
</dbReference>
<proteinExistence type="predicted"/>
<dbReference type="SUPFAM" id="SSF52172">
    <property type="entry name" value="CheY-like"/>
    <property type="match status" value="1"/>
</dbReference>
<evidence type="ECO:0000313" key="4">
    <source>
        <dbReference type="Proteomes" id="UP000664628"/>
    </source>
</evidence>
<dbReference type="InterPro" id="IPR011006">
    <property type="entry name" value="CheY-like_superfamily"/>
</dbReference>
<dbReference type="RefSeq" id="WP_207328968.1">
    <property type="nucleotide sequence ID" value="NZ_JAFMYW010000002.1"/>
</dbReference>
<protein>
    <submittedName>
        <fullName evidence="3">Response regulator</fullName>
    </submittedName>
</protein>
<dbReference type="Gene3D" id="3.40.50.2300">
    <property type="match status" value="1"/>
</dbReference>
<keyword evidence="4" id="KW-1185">Reference proteome</keyword>